<name>X0VG41_9ZZZZ</name>
<feature type="non-terminal residue" evidence="1">
    <location>
        <position position="1"/>
    </location>
</feature>
<evidence type="ECO:0008006" key="2">
    <source>
        <dbReference type="Google" id="ProtNLM"/>
    </source>
</evidence>
<comment type="caution">
    <text evidence="1">The sequence shown here is derived from an EMBL/GenBank/DDBJ whole genome shotgun (WGS) entry which is preliminary data.</text>
</comment>
<dbReference type="AlphaFoldDB" id="X0VG41"/>
<dbReference type="SUPFAM" id="SSF52540">
    <property type="entry name" value="P-loop containing nucleoside triphosphate hydrolases"/>
    <property type="match status" value="1"/>
</dbReference>
<reference evidence="1" key="1">
    <citation type="journal article" date="2014" name="Front. Microbiol.">
        <title>High frequency of phylogenetically diverse reductive dehalogenase-homologous genes in deep subseafloor sedimentary metagenomes.</title>
        <authorList>
            <person name="Kawai M."/>
            <person name="Futagami T."/>
            <person name="Toyoda A."/>
            <person name="Takaki Y."/>
            <person name="Nishi S."/>
            <person name="Hori S."/>
            <person name="Arai W."/>
            <person name="Tsubouchi T."/>
            <person name="Morono Y."/>
            <person name="Uchiyama I."/>
            <person name="Ito T."/>
            <person name="Fujiyama A."/>
            <person name="Inagaki F."/>
            <person name="Takami H."/>
        </authorList>
    </citation>
    <scope>NUCLEOTIDE SEQUENCE</scope>
    <source>
        <strain evidence="1">Expedition CK06-06</strain>
    </source>
</reference>
<sequence length="180" mass="19170">LLKAIGKVVGSDVLADSVAFFQAFAGMETGFRERADEVIALIRAPETSFVVVATPRHDTIDEAVWFAEQLVEQGVGVTGAVVNRAQPAFGNGSAESAVSNAFEAGAQEDVALASLWANVADLRTMREHELDVIAPLAEIAGDDRLSLVPLLDRDVHDLDGLWTIAGHLFEDEPLGISCSE</sequence>
<protein>
    <recommendedName>
        <fullName evidence="2">Anion-transporting ATPase-like domain-containing protein</fullName>
    </recommendedName>
</protein>
<dbReference type="EMBL" id="BARS01027281">
    <property type="protein sequence ID" value="GAG10187.1"/>
    <property type="molecule type" value="Genomic_DNA"/>
</dbReference>
<proteinExistence type="predicted"/>
<accession>X0VG41</accession>
<dbReference type="Gene3D" id="3.40.50.300">
    <property type="entry name" value="P-loop containing nucleotide triphosphate hydrolases"/>
    <property type="match status" value="1"/>
</dbReference>
<evidence type="ECO:0000313" key="1">
    <source>
        <dbReference type="EMBL" id="GAG10187.1"/>
    </source>
</evidence>
<gene>
    <name evidence="1" type="ORF">S01H1_42871</name>
</gene>
<organism evidence="1">
    <name type="scientific">marine sediment metagenome</name>
    <dbReference type="NCBI Taxonomy" id="412755"/>
    <lineage>
        <taxon>unclassified sequences</taxon>
        <taxon>metagenomes</taxon>
        <taxon>ecological metagenomes</taxon>
    </lineage>
</organism>
<dbReference type="InterPro" id="IPR027417">
    <property type="entry name" value="P-loop_NTPase"/>
</dbReference>